<dbReference type="RefSeq" id="WP_131463000.1">
    <property type="nucleotide sequence ID" value="NZ_SJJY01000004.1"/>
</dbReference>
<protein>
    <recommendedName>
        <fullName evidence="4">Guanylate cyclase domain-containing protein</fullName>
    </recommendedName>
</protein>
<feature type="region of interest" description="Disordered" evidence="1">
    <location>
        <begin position="211"/>
        <end position="237"/>
    </location>
</feature>
<accession>A0ABY2A3G4</accession>
<comment type="caution">
    <text evidence="2">The sequence shown here is derived from an EMBL/GenBank/DDBJ whole genome shotgun (WGS) entry which is preliminary data.</text>
</comment>
<dbReference type="EMBL" id="SJJY01000004">
    <property type="protein sequence ID" value="TCC22766.1"/>
    <property type="molecule type" value="Genomic_DNA"/>
</dbReference>
<dbReference type="Proteomes" id="UP000292385">
    <property type="component" value="Unassembled WGS sequence"/>
</dbReference>
<evidence type="ECO:0008006" key="4">
    <source>
        <dbReference type="Google" id="ProtNLM"/>
    </source>
</evidence>
<proteinExistence type="predicted"/>
<evidence type="ECO:0000256" key="1">
    <source>
        <dbReference type="SAM" id="MobiDB-lite"/>
    </source>
</evidence>
<organism evidence="2 3">
    <name type="scientific">Kribbella speibonae</name>
    <dbReference type="NCBI Taxonomy" id="1572660"/>
    <lineage>
        <taxon>Bacteria</taxon>
        <taxon>Bacillati</taxon>
        <taxon>Actinomycetota</taxon>
        <taxon>Actinomycetes</taxon>
        <taxon>Propionibacteriales</taxon>
        <taxon>Kribbellaceae</taxon>
        <taxon>Kribbella</taxon>
    </lineage>
</organism>
<gene>
    <name evidence="2" type="ORF">E0H58_20495</name>
</gene>
<name>A0ABY2A3G4_9ACTN</name>
<keyword evidence="3" id="KW-1185">Reference proteome</keyword>
<sequence>MNDRTDDLDVPAEKAIYVVDMRKYSKLQESQMESVRTDLDALLATAFTESRIAADRVELDTGDGAIFILPPTQMWRLIDPLTANLDLALRRRAQARPADQPDIAVRTSVHVGPLSDQNRGEAINHACRLVNSQTAYRTMSAAVEYGAHVGLTLSELAFRRTILAGRRLALTETDFTEDRAQVTGKEDFDERAFAHVPGLNGSALRRLAGFEPDPQPGAATSAIDQSSPSSSGVHFHGGVGAVNGSVTELRQTNNF</sequence>
<evidence type="ECO:0000313" key="3">
    <source>
        <dbReference type="Proteomes" id="UP000292385"/>
    </source>
</evidence>
<evidence type="ECO:0000313" key="2">
    <source>
        <dbReference type="EMBL" id="TCC22766.1"/>
    </source>
</evidence>
<reference evidence="2 3" key="1">
    <citation type="submission" date="2019-02" db="EMBL/GenBank/DDBJ databases">
        <title>Kribbella capetownensis sp. nov. and Kribbella speibonae sp. nov., isolated from soil.</title>
        <authorList>
            <person name="Curtis S.M."/>
            <person name="Norton I."/>
            <person name="Everest G.J."/>
            <person name="Meyers P.R."/>
        </authorList>
    </citation>
    <scope>NUCLEOTIDE SEQUENCE [LARGE SCALE GENOMIC DNA]</scope>
    <source>
        <strain evidence="2 3">SK5</strain>
    </source>
</reference>